<gene>
    <name evidence="1" type="ORF">GCM10023184_25940</name>
</gene>
<keyword evidence="2" id="KW-1185">Reference proteome</keyword>
<sequence length="166" mass="17993">MNEQAFLQALSEKAKDLHINPFLLLSGIEGIYTFREMPLTEANMGFLDSLILTLFTLRIGDQFHALAEEGLASGQDEVRLAAAGELTPIPDEELAATTNPYLASFAGVMQGKAPIRRYHEKALEAAALEINGVQLRYASASIGTIMIGICKTELSDLLDPGTFFSS</sequence>
<name>A0ABP8H2B9_9BACT</name>
<dbReference type="Proteomes" id="UP001501725">
    <property type="component" value="Unassembled WGS sequence"/>
</dbReference>
<evidence type="ECO:0000313" key="2">
    <source>
        <dbReference type="Proteomes" id="UP001501725"/>
    </source>
</evidence>
<proteinExistence type="predicted"/>
<organism evidence="1 2">
    <name type="scientific">Flaviaesturariibacter amylovorans</name>
    <dbReference type="NCBI Taxonomy" id="1084520"/>
    <lineage>
        <taxon>Bacteria</taxon>
        <taxon>Pseudomonadati</taxon>
        <taxon>Bacteroidota</taxon>
        <taxon>Chitinophagia</taxon>
        <taxon>Chitinophagales</taxon>
        <taxon>Chitinophagaceae</taxon>
        <taxon>Flaviaestuariibacter</taxon>
    </lineage>
</organism>
<evidence type="ECO:0000313" key="1">
    <source>
        <dbReference type="EMBL" id="GAA4333010.1"/>
    </source>
</evidence>
<comment type="caution">
    <text evidence="1">The sequence shown here is derived from an EMBL/GenBank/DDBJ whole genome shotgun (WGS) entry which is preliminary data.</text>
</comment>
<dbReference type="EMBL" id="BAABGY010000007">
    <property type="protein sequence ID" value="GAA4333010.1"/>
    <property type="molecule type" value="Genomic_DNA"/>
</dbReference>
<dbReference type="RefSeq" id="WP_345256176.1">
    <property type="nucleotide sequence ID" value="NZ_BAABGY010000007.1"/>
</dbReference>
<accession>A0ABP8H2B9</accession>
<reference evidence="2" key="1">
    <citation type="journal article" date="2019" name="Int. J. Syst. Evol. Microbiol.">
        <title>The Global Catalogue of Microorganisms (GCM) 10K type strain sequencing project: providing services to taxonomists for standard genome sequencing and annotation.</title>
        <authorList>
            <consortium name="The Broad Institute Genomics Platform"/>
            <consortium name="The Broad Institute Genome Sequencing Center for Infectious Disease"/>
            <person name="Wu L."/>
            <person name="Ma J."/>
        </authorList>
    </citation>
    <scope>NUCLEOTIDE SEQUENCE [LARGE SCALE GENOMIC DNA]</scope>
    <source>
        <strain evidence="2">JCM 17919</strain>
    </source>
</reference>
<protein>
    <submittedName>
        <fullName evidence="1">Uncharacterized protein</fullName>
    </submittedName>
</protein>